<dbReference type="Gene3D" id="2.70.240.20">
    <property type="entry name" value="Leukocidin/Hemolysin toxin, cytolysin domain"/>
    <property type="match status" value="1"/>
</dbReference>
<evidence type="ECO:0000259" key="3">
    <source>
        <dbReference type="SMART" id="SM00458"/>
    </source>
</evidence>
<comment type="caution">
    <text evidence="4">The sequence shown here is derived from an EMBL/GenBank/DDBJ whole genome shotgun (WGS) entry which is preliminary data.</text>
</comment>
<keyword evidence="5" id="KW-1185">Reference proteome</keyword>
<dbReference type="GO" id="GO:0005576">
    <property type="term" value="C:extracellular region"/>
    <property type="evidence" value="ECO:0007669"/>
    <property type="project" value="InterPro"/>
</dbReference>
<dbReference type="InterPro" id="IPR000772">
    <property type="entry name" value="Ricin_B_lectin"/>
</dbReference>
<dbReference type="SMART" id="SM00458">
    <property type="entry name" value="RICIN"/>
    <property type="match status" value="1"/>
</dbReference>
<dbReference type="eggNOG" id="ENOG502ZBG7">
    <property type="taxonomic scope" value="Bacteria"/>
</dbReference>
<name>A0A099LXQ7_9VIBR</name>
<dbReference type="AlphaFoldDB" id="A0A099LXQ7"/>
<dbReference type="STRING" id="29495.EA26_12385"/>
<accession>A0A099LXQ7</accession>
<gene>
    <name evidence="4" type="ORF">EA26_12385</name>
</gene>
<dbReference type="CDD" id="cd23423">
    <property type="entry name" value="beta-trefoil_Ricin_hemolysin"/>
    <property type="match status" value="1"/>
</dbReference>
<dbReference type="InterPro" id="IPR036435">
    <property type="entry name" value="Leukocidin/porin_MspA_sf"/>
</dbReference>
<dbReference type="GO" id="GO:0051715">
    <property type="term" value="P:cytolysis in another organism"/>
    <property type="evidence" value="ECO:0007669"/>
    <property type="project" value="InterPro"/>
</dbReference>
<feature type="signal peptide" evidence="2">
    <location>
        <begin position="1"/>
        <end position="20"/>
    </location>
</feature>
<protein>
    <submittedName>
        <fullName evidence="4">Cytolysin</fullName>
    </submittedName>
</protein>
<dbReference type="SUPFAM" id="SSF56959">
    <property type="entry name" value="Leukocidin-like"/>
    <property type="match status" value="1"/>
</dbReference>
<sequence length="471" mass="52908">MKTQVVFTFSLLAAAMNASAQEYVPIVEKPIYITSSKIKCNLHTSGDFDNTRDWCNAGASIDVRVNVAQMRSVQSATAAGFTPDAKIVRFTVDADKPGTGIHLVNELQQEHSWFQSWANRRTYIGPFASSYDLWVKPVSGYTPKKARDFPQNENKNYQHRDTHGYSIGVNGKVGAEVNKDGPKVGGEVSGSFTYNYSKTLVFDTKDYRINNRSSLSDFDISFEREFGECDELRRQELGCYFTAAHWGSGWVFDKTKFNPISYANFKPSYDVLYETPVSESGTTDFEIGVKLNYRARFGTVVPSALFSVYGPAGYSSNSTTVKQRVRVDWNHPLFEAEAHVTLQSLSNNDLCLDVYGKDGDQKAIGGEVNGWSCHGNWNQVWGLDKEERYRSRVAPDRCLTVDNDQRLTVEQCGANLAQKWFWEGDKLISRYVDGSDTRYVLDIISGQTVGVSPESSATHARWKPTLQQIKL</sequence>
<evidence type="ECO:0000313" key="4">
    <source>
        <dbReference type="EMBL" id="KGK12067.1"/>
    </source>
</evidence>
<organism evidence="4 5">
    <name type="scientific">Vibrio navarrensis</name>
    <dbReference type="NCBI Taxonomy" id="29495"/>
    <lineage>
        <taxon>Bacteria</taxon>
        <taxon>Pseudomonadati</taxon>
        <taxon>Pseudomonadota</taxon>
        <taxon>Gammaproteobacteria</taxon>
        <taxon>Vibrionales</taxon>
        <taxon>Vibrionaceae</taxon>
        <taxon>Vibrio</taxon>
    </lineage>
</organism>
<dbReference type="InterPro" id="IPR035992">
    <property type="entry name" value="Ricin_B-like_lectins"/>
</dbReference>
<keyword evidence="1 2" id="KW-0732">Signal</keyword>
<dbReference type="Proteomes" id="UP000029994">
    <property type="component" value="Unassembled WGS sequence"/>
</dbReference>
<evidence type="ECO:0000256" key="2">
    <source>
        <dbReference type="SAM" id="SignalP"/>
    </source>
</evidence>
<dbReference type="RefSeq" id="WP_039427771.1">
    <property type="nucleotide sequence ID" value="NZ_CP061844.1"/>
</dbReference>
<proteinExistence type="predicted"/>
<dbReference type="Gene3D" id="2.70.240.10">
    <property type="entry name" value="Leukocidin/porin MspA"/>
    <property type="match status" value="1"/>
</dbReference>
<evidence type="ECO:0000313" key="5">
    <source>
        <dbReference type="Proteomes" id="UP000029994"/>
    </source>
</evidence>
<feature type="chain" id="PRO_5001958369" evidence="2">
    <location>
        <begin position="21"/>
        <end position="471"/>
    </location>
</feature>
<dbReference type="PROSITE" id="PS50231">
    <property type="entry name" value="RICIN_B_LECTIN"/>
    <property type="match status" value="1"/>
</dbReference>
<dbReference type="GeneID" id="43683959"/>
<dbReference type="SUPFAM" id="SSF50370">
    <property type="entry name" value="Ricin B-like lectins"/>
    <property type="match status" value="1"/>
</dbReference>
<feature type="domain" description="Ricin B lectin" evidence="3">
    <location>
        <begin position="338"/>
        <end position="465"/>
    </location>
</feature>
<evidence type="ECO:0000256" key="1">
    <source>
        <dbReference type="ARBA" id="ARBA00022729"/>
    </source>
</evidence>
<dbReference type="Pfam" id="PF07968">
    <property type="entry name" value="Leukocidin"/>
    <property type="match status" value="1"/>
</dbReference>
<dbReference type="Pfam" id="PF00652">
    <property type="entry name" value="Ricin_B_lectin"/>
    <property type="match status" value="1"/>
</dbReference>
<dbReference type="EMBL" id="JMCG01000001">
    <property type="protein sequence ID" value="KGK12067.1"/>
    <property type="molecule type" value="Genomic_DNA"/>
</dbReference>
<reference evidence="4 5" key="1">
    <citation type="submission" date="2014-04" db="EMBL/GenBank/DDBJ databases">
        <title>Genome sequencing of Vibrio navarrensis strains.</title>
        <authorList>
            <person name="Gladney L.M."/>
            <person name="Katz L.S."/>
            <person name="Marino-Ramirez L."/>
            <person name="Jordan I.K."/>
        </authorList>
    </citation>
    <scope>NUCLEOTIDE SEQUENCE [LARGE SCALE GENOMIC DNA]</scope>
    <source>
        <strain evidence="4 5">ATCC 51183</strain>
    </source>
</reference>
<dbReference type="InterPro" id="IPR016183">
    <property type="entry name" value="Leukocidin/Hemolysin_toxin"/>
</dbReference>